<evidence type="ECO:0000256" key="6">
    <source>
        <dbReference type="SAM" id="MobiDB-lite"/>
    </source>
</evidence>
<keyword evidence="2" id="KW-0132">Cell division</keyword>
<feature type="compositionally biased region" description="Polar residues" evidence="6">
    <location>
        <begin position="38"/>
        <end position="47"/>
    </location>
</feature>
<dbReference type="SMART" id="SM00385">
    <property type="entry name" value="CYCLIN"/>
    <property type="match status" value="2"/>
</dbReference>
<dbReference type="CDD" id="cd20567">
    <property type="entry name" value="CYCLIN_AtCycB-like_rpt1"/>
    <property type="match status" value="1"/>
</dbReference>
<dbReference type="EMBL" id="NQVE01000161">
    <property type="protein sequence ID" value="RAL43142.1"/>
    <property type="molecule type" value="Genomic_DNA"/>
</dbReference>
<evidence type="ECO:0000256" key="5">
    <source>
        <dbReference type="RuleBase" id="RU000383"/>
    </source>
</evidence>
<proteinExistence type="inferred from homology"/>
<dbReference type="Proteomes" id="UP000249390">
    <property type="component" value="Unassembled WGS sequence"/>
</dbReference>
<keyword evidence="3 5" id="KW-0195">Cyclin</keyword>
<name>A0A328DBB7_9ASTE</name>
<feature type="region of interest" description="Disordered" evidence="6">
    <location>
        <begin position="111"/>
        <end position="132"/>
    </location>
</feature>
<feature type="domain" description="Cyclin C-terminal" evidence="8">
    <location>
        <begin position="281"/>
        <end position="408"/>
    </location>
</feature>
<dbReference type="PROSITE" id="PS00292">
    <property type="entry name" value="CYCLINS"/>
    <property type="match status" value="1"/>
</dbReference>
<feature type="compositionally biased region" description="Basic and acidic residues" evidence="6">
    <location>
        <begin position="1"/>
        <end position="19"/>
    </location>
</feature>
<dbReference type="InterPro" id="IPR036915">
    <property type="entry name" value="Cyclin-like_sf"/>
</dbReference>
<dbReference type="InterPro" id="IPR048258">
    <property type="entry name" value="Cyclins_cyclin-box"/>
</dbReference>
<dbReference type="Pfam" id="PF00134">
    <property type="entry name" value="Cyclin_N"/>
    <property type="match status" value="1"/>
</dbReference>
<comment type="similarity">
    <text evidence="1">Belongs to the cyclin family. Cyclin AB subfamily.</text>
</comment>
<evidence type="ECO:0000259" key="8">
    <source>
        <dbReference type="SMART" id="SM01332"/>
    </source>
</evidence>
<keyword evidence="4" id="KW-0131">Cell cycle</keyword>
<dbReference type="PANTHER" id="PTHR10177">
    <property type="entry name" value="CYCLINS"/>
    <property type="match status" value="1"/>
</dbReference>
<evidence type="ECO:0000313" key="10">
    <source>
        <dbReference type="Proteomes" id="UP000249390"/>
    </source>
</evidence>
<dbReference type="FunFam" id="1.10.472.10:FF:000001">
    <property type="entry name" value="G2/mitotic-specific cyclin"/>
    <property type="match status" value="1"/>
</dbReference>
<feature type="region of interest" description="Disordered" evidence="6">
    <location>
        <begin position="1"/>
        <end position="97"/>
    </location>
</feature>
<feature type="compositionally biased region" description="Basic residues" evidence="6">
    <location>
        <begin position="119"/>
        <end position="129"/>
    </location>
</feature>
<dbReference type="Gene3D" id="1.10.472.10">
    <property type="entry name" value="Cyclin-like"/>
    <property type="match status" value="2"/>
</dbReference>
<evidence type="ECO:0000256" key="4">
    <source>
        <dbReference type="ARBA" id="ARBA00023306"/>
    </source>
</evidence>
<dbReference type="InterPro" id="IPR004367">
    <property type="entry name" value="Cyclin_C-dom"/>
</dbReference>
<dbReference type="InterPro" id="IPR039361">
    <property type="entry name" value="Cyclin"/>
</dbReference>
<organism evidence="9 10">
    <name type="scientific">Cuscuta australis</name>
    <dbReference type="NCBI Taxonomy" id="267555"/>
    <lineage>
        <taxon>Eukaryota</taxon>
        <taxon>Viridiplantae</taxon>
        <taxon>Streptophyta</taxon>
        <taxon>Embryophyta</taxon>
        <taxon>Tracheophyta</taxon>
        <taxon>Spermatophyta</taxon>
        <taxon>Magnoliopsida</taxon>
        <taxon>eudicotyledons</taxon>
        <taxon>Gunneridae</taxon>
        <taxon>Pentapetalae</taxon>
        <taxon>asterids</taxon>
        <taxon>lamiids</taxon>
        <taxon>Solanales</taxon>
        <taxon>Convolvulaceae</taxon>
        <taxon>Cuscuteae</taxon>
        <taxon>Cuscuta</taxon>
        <taxon>Cuscuta subgen. Grammica</taxon>
        <taxon>Cuscuta sect. Cleistogrammica</taxon>
    </lineage>
</organism>
<dbReference type="SUPFAM" id="SSF47954">
    <property type="entry name" value="Cyclin-like"/>
    <property type="match status" value="2"/>
</dbReference>
<dbReference type="Pfam" id="PF02984">
    <property type="entry name" value="Cyclin_C"/>
    <property type="match status" value="1"/>
</dbReference>
<feature type="domain" description="Cyclin-like" evidence="7">
    <location>
        <begin position="285"/>
        <end position="377"/>
    </location>
</feature>
<protein>
    <submittedName>
        <fullName evidence="9">Uncharacterized protein</fullName>
    </submittedName>
</protein>
<accession>A0A328DBB7</accession>
<dbReference type="SMART" id="SM01332">
    <property type="entry name" value="Cyclin_C"/>
    <property type="match status" value="1"/>
</dbReference>
<comment type="caution">
    <text evidence="9">The sequence shown here is derived from an EMBL/GenBank/DDBJ whole genome shotgun (WGS) entry which is preliminary data.</text>
</comment>
<evidence type="ECO:0000313" key="9">
    <source>
        <dbReference type="EMBL" id="RAL43142.1"/>
    </source>
</evidence>
<dbReference type="PIRSF" id="PIRSF001771">
    <property type="entry name" value="Cyclin_A_B_D_E"/>
    <property type="match status" value="1"/>
</dbReference>
<gene>
    <name evidence="9" type="ORF">DM860_009924</name>
</gene>
<dbReference type="GO" id="GO:0016538">
    <property type="term" value="F:cyclin-dependent protein serine/threonine kinase regulator activity"/>
    <property type="evidence" value="ECO:0007669"/>
    <property type="project" value="InterPro"/>
</dbReference>
<dbReference type="InterPro" id="IPR046965">
    <property type="entry name" value="Cyclin_A/B-like"/>
</dbReference>
<feature type="compositionally biased region" description="Low complexity" evidence="6">
    <location>
        <begin position="53"/>
        <end position="66"/>
    </location>
</feature>
<dbReference type="InterPro" id="IPR013763">
    <property type="entry name" value="Cyclin-like_dom"/>
</dbReference>
<feature type="domain" description="Cyclin-like" evidence="7">
    <location>
        <begin position="188"/>
        <end position="272"/>
    </location>
</feature>
<reference evidence="9 10" key="1">
    <citation type="submission" date="2018-06" db="EMBL/GenBank/DDBJ databases">
        <title>The Genome of Cuscuta australis (Dodder) Provides Insight into the Evolution of Plant Parasitism.</title>
        <authorList>
            <person name="Liu H."/>
        </authorList>
    </citation>
    <scope>NUCLEOTIDE SEQUENCE [LARGE SCALE GENOMIC DNA]</scope>
    <source>
        <strain evidence="10">cv. Yunnan</strain>
        <tissue evidence="9">Vines</tissue>
    </source>
</reference>
<keyword evidence="10" id="KW-1185">Reference proteome</keyword>
<evidence type="ECO:0000259" key="7">
    <source>
        <dbReference type="SMART" id="SM00385"/>
    </source>
</evidence>
<evidence type="ECO:0000256" key="1">
    <source>
        <dbReference type="ARBA" id="ARBA00006955"/>
    </source>
</evidence>
<sequence length="421" mass="46948">MEESKPVLRDQPIREEMKQKNAGGEGRTRRILRDIGNLGNNAQQNQIPRPAKKPLIPAAAAAAAAKKPPPSPLPPQERSVIVISSDEKKKTTTKNNAGRMGYTSVLAARSRAAAGGGGAKKRPNKKKNERKNQVFEIDEGDVDNELAAVEYVDDIYKFYKLNEDEWRVKDYMRSQPEINSKMRSILVDWLIDVHKKFQLTPETLYLTVNLIDRFLAVRTVPRRELQLVGIGSMLIACKYEEIWAPEVADFIQISDKAYGRDQILAMEKTILGFLEWYLTVPTPYVFLARYIKAAVAVAEEEEGKEELENMSFFLSELGLMDYATVVDFRPSMLAAAAVYAAGWTMKVVAVRRWTATLRHHTGYSEEEVAACARKLVGLHSGVAKIKLKAAHRKFSSPDRGAVALFPPATALLLTTAGARSS</sequence>
<dbReference type="InterPro" id="IPR006671">
    <property type="entry name" value="Cyclin_N"/>
</dbReference>
<dbReference type="GO" id="GO:0051301">
    <property type="term" value="P:cell division"/>
    <property type="evidence" value="ECO:0007669"/>
    <property type="project" value="UniProtKB-KW"/>
</dbReference>
<dbReference type="AlphaFoldDB" id="A0A328DBB7"/>
<evidence type="ECO:0000256" key="2">
    <source>
        <dbReference type="ARBA" id="ARBA00022618"/>
    </source>
</evidence>
<dbReference type="GO" id="GO:0044772">
    <property type="term" value="P:mitotic cell cycle phase transition"/>
    <property type="evidence" value="ECO:0007669"/>
    <property type="project" value="InterPro"/>
</dbReference>
<evidence type="ECO:0000256" key="3">
    <source>
        <dbReference type="ARBA" id="ARBA00023127"/>
    </source>
</evidence>